<dbReference type="PANTHER" id="PTHR34856:SF2">
    <property type="entry name" value="PROTEIN NRFD"/>
    <property type="match status" value="1"/>
</dbReference>
<dbReference type="InterPro" id="IPR052049">
    <property type="entry name" value="Electron_transfer_protein"/>
</dbReference>
<organism evidence="9">
    <name type="scientific">Muribaculaceae bacterium Z82</name>
    <dbReference type="NCBI Taxonomy" id="2304548"/>
    <lineage>
        <taxon>Bacteria</taxon>
        <taxon>Pseudomonadati</taxon>
        <taxon>Bacteroidota</taxon>
        <taxon>Bacteroidia</taxon>
        <taxon>Bacteroidales</taxon>
        <taxon>Muribaculaceae</taxon>
    </lineage>
</organism>
<evidence type="ECO:0000256" key="8">
    <source>
        <dbReference type="SAM" id="Phobius"/>
    </source>
</evidence>
<feature type="transmembrane region" description="Helical" evidence="8">
    <location>
        <begin position="327"/>
        <end position="347"/>
    </location>
</feature>
<dbReference type="AlphaFoldDB" id="A0A7C9NS71"/>
<keyword evidence="5 8" id="KW-1133">Transmembrane helix</keyword>
<evidence type="ECO:0000313" key="9">
    <source>
        <dbReference type="EMBL" id="NBI33989.1"/>
    </source>
</evidence>
<dbReference type="Pfam" id="PF03916">
    <property type="entry name" value="NrfD"/>
    <property type="match status" value="1"/>
</dbReference>
<evidence type="ECO:0008006" key="10">
    <source>
        <dbReference type="Google" id="ProtNLM"/>
    </source>
</evidence>
<feature type="transmembrane region" description="Helical" evidence="8">
    <location>
        <begin position="293"/>
        <end position="315"/>
    </location>
</feature>
<keyword evidence="3" id="KW-1003">Cell membrane</keyword>
<feature type="transmembrane region" description="Helical" evidence="8">
    <location>
        <begin position="184"/>
        <end position="206"/>
    </location>
</feature>
<feature type="transmembrane region" description="Helical" evidence="8">
    <location>
        <begin position="260"/>
        <end position="281"/>
    </location>
</feature>
<comment type="caution">
    <text evidence="9">The sequence shown here is derived from an EMBL/GenBank/DDBJ whole genome shotgun (WGS) entry which is preliminary data.</text>
</comment>
<dbReference type="EMBL" id="QWKH01000010">
    <property type="protein sequence ID" value="NBI33989.1"/>
    <property type="molecule type" value="Genomic_DNA"/>
</dbReference>
<accession>A0A7C9NS71</accession>
<gene>
    <name evidence="9" type="ORF">D1639_02845</name>
</gene>
<dbReference type="PANTHER" id="PTHR34856">
    <property type="entry name" value="PROTEIN NRFD"/>
    <property type="match status" value="1"/>
</dbReference>
<comment type="subcellular location">
    <subcellularLocation>
        <location evidence="1">Cell membrane</location>
        <topology evidence="1">Multi-pass membrane protein</topology>
    </subcellularLocation>
</comment>
<proteinExistence type="inferred from homology"/>
<evidence type="ECO:0000256" key="1">
    <source>
        <dbReference type="ARBA" id="ARBA00004651"/>
    </source>
</evidence>
<feature type="region of interest" description="Disordered" evidence="7">
    <location>
        <begin position="1"/>
        <end position="32"/>
    </location>
</feature>
<dbReference type="Gene3D" id="1.20.1630.10">
    <property type="entry name" value="Formate dehydrogenase/DMSO reductase domain"/>
    <property type="match status" value="1"/>
</dbReference>
<evidence type="ECO:0000256" key="5">
    <source>
        <dbReference type="ARBA" id="ARBA00022989"/>
    </source>
</evidence>
<keyword evidence="6 8" id="KW-0472">Membrane</keyword>
<dbReference type="InterPro" id="IPR005614">
    <property type="entry name" value="NrfD-like"/>
</dbReference>
<reference evidence="9" key="1">
    <citation type="submission" date="2018-08" db="EMBL/GenBank/DDBJ databases">
        <title>Murine metabolic-syndrome-specific gut microbial biobank.</title>
        <authorList>
            <person name="Liu C."/>
        </authorList>
    </citation>
    <scope>NUCLEOTIDE SEQUENCE [LARGE SCALE GENOMIC DNA]</scope>
    <source>
        <strain evidence="9">Z82</strain>
    </source>
</reference>
<evidence type="ECO:0000256" key="3">
    <source>
        <dbReference type="ARBA" id="ARBA00022475"/>
    </source>
</evidence>
<comment type="similarity">
    <text evidence="2">Belongs to the NrfD family.</text>
</comment>
<evidence type="ECO:0000256" key="4">
    <source>
        <dbReference type="ARBA" id="ARBA00022692"/>
    </source>
</evidence>
<feature type="transmembrane region" description="Helical" evidence="8">
    <location>
        <begin position="152"/>
        <end position="172"/>
    </location>
</feature>
<protein>
    <recommendedName>
        <fullName evidence="10">Polysulfide reductase</fullName>
    </recommendedName>
</protein>
<keyword evidence="4 8" id="KW-0812">Transmembrane</keyword>
<evidence type="ECO:0000256" key="2">
    <source>
        <dbReference type="ARBA" id="ARBA00008929"/>
    </source>
</evidence>
<feature type="transmembrane region" description="Helical" evidence="8">
    <location>
        <begin position="111"/>
        <end position="132"/>
    </location>
</feature>
<name>A0A7C9NS71_9BACT</name>
<sequence length="348" mass="37102">MMERRLRAMPTVVQRPRRPPMGMRRPRQLPTRRIRARRRMSPAPKRARRRAGGPQVPMFDALVIAYLFLGGTGAALGGLLGLLTLGQVLGLGESGRGQHLNGLSSGQHRRFFGFGNVLAAAVCLLGAVCLLFDMERPDKVLVLLTSPNTSLVAMGAYSLGAVLLLSALAGVLHLHRRTLPPAAGALLCAAQLVAACVTMTYTALLLMGFRAVAFFQTWALVGLFFCSSASCGLALATLTGMVLRVFPLERGHERTAAAEAALSLLEGLFLVLFMIHAHYAAPQAFAQLATGPLAWAFWTVVVGCGVASPVAAWALPRFVRGYRLHGGLSPALVLLAGFALRFCVIAVV</sequence>
<feature type="transmembrane region" description="Helical" evidence="8">
    <location>
        <begin position="218"/>
        <end position="240"/>
    </location>
</feature>
<dbReference type="GO" id="GO:0005886">
    <property type="term" value="C:plasma membrane"/>
    <property type="evidence" value="ECO:0007669"/>
    <property type="project" value="UniProtKB-SubCell"/>
</dbReference>
<evidence type="ECO:0000256" key="7">
    <source>
        <dbReference type="SAM" id="MobiDB-lite"/>
    </source>
</evidence>
<evidence type="ECO:0000256" key="6">
    <source>
        <dbReference type="ARBA" id="ARBA00023136"/>
    </source>
</evidence>